<dbReference type="Pfam" id="PF13580">
    <property type="entry name" value="SIS_2"/>
    <property type="match status" value="1"/>
</dbReference>
<dbReference type="InterPro" id="IPR050099">
    <property type="entry name" value="SIS_GmhA/DiaA_subfam"/>
</dbReference>
<sequence length="231" mass="23827">MTDALYPFLSPAESGDAEPLLSTVARSTVEKAREIVALRREVLTLLGPRIVACGAALAEAFAAGGRLFTFGNGGSSTDAQAVAHLFFAPERGPEHGPGHGLTRRPGARRHGLPAMSLTADVALLTALTNDIGFEAVFARQLAALGTAADIAMGISTSGGSLNVVRGLQEAKRLGMVTVGLAGSGGGQMAECGAVDHLLVIPSPSVHRIQEAQATVCHVLWESVRRALDETA</sequence>
<evidence type="ECO:0000313" key="3">
    <source>
        <dbReference type="Proteomes" id="UP001597097"/>
    </source>
</evidence>
<dbReference type="PROSITE" id="PS51464">
    <property type="entry name" value="SIS"/>
    <property type="match status" value="1"/>
</dbReference>
<dbReference type="CDD" id="cd05006">
    <property type="entry name" value="SIS_GmhA"/>
    <property type="match status" value="1"/>
</dbReference>
<evidence type="ECO:0000313" key="2">
    <source>
        <dbReference type="EMBL" id="MFD1547569.1"/>
    </source>
</evidence>
<feature type="domain" description="SIS" evidence="1">
    <location>
        <begin position="57"/>
        <end position="229"/>
    </location>
</feature>
<accession>A0ABW4GYV3</accession>
<dbReference type="RefSeq" id="WP_219537057.1">
    <property type="nucleotide sequence ID" value="NZ_JAHKRM010000034.1"/>
</dbReference>
<comment type="caution">
    <text evidence="2">The sequence shown here is derived from an EMBL/GenBank/DDBJ whole genome shotgun (WGS) entry which is preliminary data.</text>
</comment>
<organism evidence="2 3">
    <name type="scientific">Nonomuraea guangzhouensis</name>
    <dbReference type="NCBI Taxonomy" id="1291555"/>
    <lineage>
        <taxon>Bacteria</taxon>
        <taxon>Bacillati</taxon>
        <taxon>Actinomycetota</taxon>
        <taxon>Actinomycetes</taxon>
        <taxon>Streptosporangiales</taxon>
        <taxon>Streptosporangiaceae</taxon>
        <taxon>Nonomuraea</taxon>
    </lineage>
</organism>
<keyword evidence="3" id="KW-1185">Reference proteome</keyword>
<dbReference type="InterPro" id="IPR035461">
    <property type="entry name" value="GmhA/DiaA"/>
</dbReference>
<dbReference type="Proteomes" id="UP001597097">
    <property type="component" value="Unassembled WGS sequence"/>
</dbReference>
<gene>
    <name evidence="2" type="ORF">ACFSJ0_61805</name>
</gene>
<name>A0ABW4GYV3_9ACTN</name>
<dbReference type="PANTHER" id="PTHR30390">
    <property type="entry name" value="SEDOHEPTULOSE 7-PHOSPHATE ISOMERASE / DNAA INITIATOR-ASSOCIATING FACTOR FOR REPLICATION INITIATION"/>
    <property type="match status" value="1"/>
</dbReference>
<proteinExistence type="predicted"/>
<evidence type="ECO:0000259" key="1">
    <source>
        <dbReference type="PROSITE" id="PS51464"/>
    </source>
</evidence>
<dbReference type="EMBL" id="JBHUCM010000078">
    <property type="protein sequence ID" value="MFD1547569.1"/>
    <property type="molecule type" value="Genomic_DNA"/>
</dbReference>
<dbReference type="InterPro" id="IPR001347">
    <property type="entry name" value="SIS_dom"/>
</dbReference>
<reference evidence="3" key="1">
    <citation type="journal article" date="2019" name="Int. J. Syst. Evol. Microbiol.">
        <title>The Global Catalogue of Microorganisms (GCM) 10K type strain sequencing project: providing services to taxonomists for standard genome sequencing and annotation.</title>
        <authorList>
            <consortium name="The Broad Institute Genomics Platform"/>
            <consortium name="The Broad Institute Genome Sequencing Center for Infectious Disease"/>
            <person name="Wu L."/>
            <person name="Ma J."/>
        </authorList>
    </citation>
    <scope>NUCLEOTIDE SEQUENCE [LARGE SCALE GENOMIC DNA]</scope>
    <source>
        <strain evidence="3">CGMCC 1.15399</strain>
    </source>
</reference>
<protein>
    <submittedName>
        <fullName evidence="2">SIS domain-containing protein</fullName>
    </submittedName>
</protein>